<dbReference type="HOGENOM" id="CLU_1632594_0_0_11"/>
<dbReference type="Proteomes" id="UP000011760">
    <property type="component" value="Chromosome"/>
</dbReference>
<dbReference type="RefSeq" id="WP_015651660.1">
    <property type="nucleotide sequence ID" value="NC_020506.1"/>
</dbReference>
<dbReference type="EMBL" id="CP004354">
    <property type="protein sequence ID" value="AGG67229.1"/>
    <property type="molecule type" value="Genomic_DNA"/>
</dbReference>
<evidence type="ECO:0000313" key="3">
    <source>
        <dbReference type="EMBL" id="AGG67229.1"/>
    </source>
</evidence>
<dbReference type="STRING" id="1121353.H924_08955"/>
<dbReference type="KEGG" id="ccn:H924_08955"/>
<evidence type="ECO:0000256" key="1">
    <source>
        <dbReference type="SAM" id="MobiDB-lite"/>
    </source>
</evidence>
<reference evidence="3 4" key="1">
    <citation type="submission" date="2013-02" db="EMBL/GenBank/DDBJ databases">
        <title>The complete genome sequence of Corynebacterium callunae DSM 20147.</title>
        <authorList>
            <person name="Ruckert C."/>
            <person name="Albersmeier A."/>
            <person name="Kalinowski J."/>
        </authorList>
    </citation>
    <scope>NUCLEOTIDE SEQUENCE [LARGE SCALE GENOMIC DNA]</scope>
    <source>
        <strain evidence="3 4">DSM 20147</strain>
    </source>
</reference>
<feature type="signal peptide" evidence="2">
    <location>
        <begin position="1"/>
        <end position="27"/>
    </location>
</feature>
<dbReference type="OrthoDB" id="4410100at2"/>
<dbReference type="AlphaFoldDB" id="M1UM57"/>
<proteinExistence type="predicted"/>
<evidence type="ECO:0000313" key="4">
    <source>
        <dbReference type="Proteomes" id="UP000011760"/>
    </source>
</evidence>
<protein>
    <recommendedName>
        <fullName evidence="5">Or membrane protein</fullName>
    </recommendedName>
</protein>
<keyword evidence="4" id="KW-1185">Reference proteome</keyword>
<feature type="region of interest" description="Disordered" evidence="1">
    <location>
        <begin position="43"/>
        <end position="98"/>
    </location>
</feature>
<dbReference type="eggNOG" id="ENOG5031KA2">
    <property type="taxonomic scope" value="Bacteria"/>
</dbReference>
<dbReference type="PATRIC" id="fig|1121353.3.peg.1825"/>
<organism evidence="3 4">
    <name type="scientific">Corynebacterium callunae DSM 20147</name>
    <dbReference type="NCBI Taxonomy" id="1121353"/>
    <lineage>
        <taxon>Bacteria</taxon>
        <taxon>Bacillati</taxon>
        <taxon>Actinomycetota</taxon>
        <taxon>Actinomycetes</taxon>
        <taxon>Mycobacteriales</taxon>
        <taxon>Corynebacteriaceae</taxon>
        <taxon>Corynebacterium</taxon>
    </lineage>
</organism>
<name>M1UM57_9CORY</name>
<accession>M1UM57</accession>
<feature type="chain" id="PRO_5038585463" description="Or membrane protein" evidence="2">
    <location>
        <begin position="28"/>
        <end position="167"/>
    </location>
</feature>
<gene>
    <name evidence="3" type="ORF">H924_08955</name>
</gene>
<keyword evidence="2" id="KW-0732">Signal</keyword>
<evidence type="ECO:0008006" key="5">
    <source>
        <dbReference type="Google" id="ProtNLM"/>
    </source>
</evidence>
<sequence>MSLRRTSLTLVTVSAVALSAFSPVSHAQSSDVLNSVAENITSSTIVDEEGNPVDGAEQWPGSVEGSSMLSSGEIPEAPSIGSSGKTKEDDGLTEEEQATLDEWSQIPVIGSVLVPPSWVEIPFAVIQAVGALIGFGATAGAMALRLNPDLKPVFQDYLTKLGINVNA</sequence>
<evidence type="ECO:0000256" key="2">
    <source>
        <dbReference type="SAM" id="SignalP"/>
    </source>
</evidence>